<accession>A0A1H9A2W9</accession>
<gene>
    <name evidence="1" type="ORF">SAMN04488038_101250</name>
</gene>
<proteinExistence type="predicted"/>
<evidence type="ECO:0000313" key="1">
    <source>
        <dbReference type="EMBL" id="SEP70843.1"/>
    </source>
</evidence>
<name>A0A1H9A2W9_9GAMM</name>
<dbReference type="Proteomes" id="UP000199233">
    <property type="component" value="Unassembled WGS sequence"/>
</dbReference>
<dbReference type="AlphaFoldDB" id="A0A1H9A2W9"/>
<sequence>MREISKQCPMTPHVVVVQPGLQKDRDSDAQLLLLGVAQNYLHETYQASFGVIASA</sequence>
<organism evidence="1 2">
    <name type="scientific">Solimonas aquatica</name>
    <dbReference type="NCBI Taxonomy" id="489703"/>
    <lineage>
        <taxon>Bacteria</taxon>
        <taxon>Pseudomonadati</taxon>
        <taxon>Pseudomonadota</taxon>
        <taxon>Gammaproteobacteria</taxon>
        <taxon>Nevskiales</taxon>
        <taxon>Nevskiaceae</taxon>
        <taxon>Solimonas</taxon>
    </lineage>
</organism>
<dbReference type="EMBL" id="FOFS01000001">
    <property type="protein sequence ID" value="SEP70843.1"/>
    <property type="molecule type" value="Genomic_DNA"/>
</dbReference>
<protein>
    <submittedName>
        <fullName evidence="1">Uncharacterized protein</fullName>
    </submittedName>
</protein>
<dbReference type="RefSeq" id="WP_177188785.1">
    <property type="nucleotide sequence ID" value="NZ_FOFS01000001.1"/>
</dbReference>
<reference evidence="1 2" key="1">
    <citation type="submission" date="2016-10" db="EMBL/GenBank/DDBJ databases">
        <authorList>
            <person name="de Groot N.N."/>
        </authorList>
    </citation>
    <scope>NUCLEOTIDE SEQUENCE [LARGE SCALE GENOMIC DNA]</scope>
    <source>
        <strain evidence="1 2">DSM 25927</strain>
    </source>
</reference>
<evidence type="ECO:0000313" key="2">
    <source>
        <dbReference type="Proteomes" id="UP000199233"/>
    </source>
</evidence>
<keyword evidence="2" id="KW-1185">Reference proteome</keyword>